<dbReference type="PANTHER" id="PTHR22872">
    <property type="entry name" value="BTK-BINDING PROTEIN-RELATED"/>
    <property type="match status" value="1"/>
</dbReference>
<organism evidence="4 5">
    <name type="scientific">Anaeramoeba flamelloides</name>
    <dbReference type="NCBI Taxonomy" id="1746091"/>
    <lineage>
        <taxon>Eukaryota</taxon>
        <taxon>Metamonada</taxon>
        <taxon>Anaeramoebidae</taxon>
        <taxon>Anaeramoeba</taxon>
    </lineage>
</organism>
<dbReference type="InterPro" id="IPR000408">
    <property type="entry name" value="Reg_chr_condens"/>
</dbReference>
<reference evidence="4" key="1">
    <citation type="submission" date="2022-08" db="EMBL/GenBank/DDBJ databases">
        <title>Novel sulfate-reducing endosymbionts in the free-living metamonad Anaeramoeba.</title>
        <authorList>
            <person name="Jerlstrom-Hultqvist J."/>
            <person name="Cepicka I."/>
            <person name="Gallot-Lavallee L."/>
            <person name="Salas-Leiva D."/>
            <person name="Curtis B.A."/>
            <person name="Zahonova K."/>
            <person name="Pipaliya S."/>
            <person name="Dacks J."/>
            <person name="Roger A.J."/>
        </authorList>
    </citation>
    <scope>NUCLEOTIDE SEQUENCE</scope>
    <source>
        <strain evidence="4">Schooner1</strain>
    </source>
</reference>
<evidence type="ECO:0000313" key="4">
    <source>
        <dbReference type="EMBL" id="KAJ6235626.1"/>
    </source>
</evidence>
<keyword evidence="5" id="KW-1185">Reference proteome</keyword>
<dbReference type="SUPFAM" id="SSF54695">
    <property type="entry name" value="POZ domain"/>
    <property type="match status" value="1"/>
</dbReference>
<dbReference type="CDD" id="cd18186">
    <property type="entry name" value="BTB_POZ_ZBTB_KLHL-like"/>
    <property type="match status" value="1"/>
</dbReference>
<dbReference type="EMBL" id="JAOAOG010000257">
    <property type="protein sequence ID" value="KAJ6235626.1"/>
    <property type="molecule type" value="Genomic_DNA"/>
</dbReference>
<feature type="repeat" description="RCC1" evidence="2">
    <location>
        <begin position="208"/>
        <end position="264"/>
    </location>
</feature>
<comment type="caution">
    <text evidence="4">The sequence shown here is derived from an EMBL/GenBank/DDBJ whole genome shotgun (WGS) entry which is preliminary data.</text>
</comment>
<dbReference type="Gene3D" id="2.130.10.30">
    <property type="entry name" value="Regulator of chromosome condensation 1/beta-lactamase-inhibitor protein II"/>
    <property type="match status" value="1"/>
</dbReference>
<feature type="domain" description="BTB" evidence="3">
    <location>
        <begin position="527"/>
        <end position="584"/>
    </location>
</feature>
<gene>
    <name evidence="4" type="ORF">M0813_03773</name>
</gene>
<name>A0ABQ8XSP5_9EUKA</name>
<dbReference type="PANTHER" id="PTHR22872:SF2">
    <property type="entry name" value="INHIBITOR OF BRUTON TYROSINE KINASE"/>
    <property type="match status" value="1"/>
</dbReference>
<keyword evidence="1" id="KW-0677">Repeat</keyword>
<proteinExistence type="predicted"/>
<dbReference type="Gene3D" id="3.30.710.10">
    <property type="entry name" value="Potassium Channel Kv1.1, Chain A"/>
    <property type="match status" value="1"/>
</dbReference>
<evidence type="ECO:0000256" key="2">
    <source>
        <dbReference type="PROSITE-ProRule" id="PRU00235"/>
    </source>
</evidence>
<sequence length="636" mass="74757">MSRKKRKEKKTKHDNNLPYISPLTKITNIKKIVMNKRKEILILKTNNEIQLKTIIGEKKVKKTYYSKKEEIIDIQAGHKYFLLLSKSGKVFSLAETKYLSKGSYWQRIKRVDKNVPLIHPEQSTWNQLRSVNFFLQNNLIIKSIWLSASTYYFLCNDGKLYASGKNDKGQFGSGNDYSSNLPIFIRNDIQKIFVNSNADSLFFITKKKKLFGCGDNTHSKLGLYEKKQKEIEIRPKEIFVDGVETNEIKDIGVGSCHSVLITKKGTIYGCGDPKFNGTGHFQNNFTKIPKLQEKKIILISVNYVETLALTQDNELFGWGFINKRYPCKKIKEFENFNSDNMSTLPIKIKMPNLAFSRNIKIFSAHHAIFIYNSFDEKPIKKDFENVLNNNQQFSKKIISQFQKTLIETRTNCKLSKIQEIFQKNFKKKELNIFLKWVYFDQKKWRNEKLMKKIFNCLNLTFIQNENKSVNSFENSLLKLYQDDESKDFSILIPKEKKHIDLDLLRENFKLLKFDDKNEKEFNNQNSLKVHKFILIARCGLYRGLFEFVENDNDLNEINDYSGKSKECLKIFFKYLYTDKIDLNINGAKNNQIPLEVMVEDLEDLAEYYQLNSIGYFNDELKRITKTKVNNHSTMFF</sequence>
<dbReference type="PROSITE" id="PS50012">
    <property type="entry name" value="RCC1_3"/>
    <property type="match status" value="1"/>
</dbReference>
<dbReference type="SUPFAM" id="SSF50985">
    <property type="entry name" value="RCC1/BLIP-II"/>
    <property type="match status" value="1"/>
</dbReference>
<evidence type="ECO:0000313" key="5">
    <source>
        <dbReference type="Proteomes" id="UP001150062"/>
    </source>
</evidence>
<dbReference type="InterPro" id="IPR011333">
    <property type="entry name" value="SKP1/BTB/POZ_sf"/>
</dbReference>
<dbReference type="Pfam" id="PF13540">
    <property type="entry name" value="RCC1_2"/>
    <property type="match status" value="1"/>
</dbReference>
<dbReference type="PROSITE" id="PS50097">
    <property type="entry name" value="BTB"/>
    <property type="match status" value="1"/>
</dbReference>
<protein>
    <submittedName>
        <fullName evidence="4">Btk-binding protein-related</fullName>
    </submittedName>
</protein>
<evidence type="ECO:0000256" key="1">
    <source>
        <dbReference type="ARBA" id="ARBA00022737"/>
    </source>
</evidence>
<dbReference type="InterPro" id="IPR051625">
    <property type="entry name" value="Signaling_Regulatory_Domain"/>
</dbReference>
<dbReference type="InterPro" id="IPR009091">
    <property type="entry name" value="RCC1/BLIP-II"/>
</dbReference>
<accession>A0ABQ8XSP5</accession>
<dbReference type="InterPro" id="IPR000210">
    <property type="entry name" value="BTB/POZ_dom"/>
</dbReference>
<evidence type="ECO:0000259" key="3">
    <source>
        <dbReference type="PROSITE" id="PS50097"/>
    </source>
</evidence>
<dbReference type="Proteomes" id="UP001150062">
    <property type="component" value="Unassembled WGS sequence"/>
</dbReference>